<dbReference type="EMBL" id="CM000781">
    <property type="protein sequence ID" value="AQK70505.1"/>
    <property type="molecule type" value="Genomic_DNA"/>
</dbReference>
<dbReference type="GO" id="GO:0016760">
    <property type="term" value="F:cellulose synthase (UDP-forming) activity"/>
    <property type="evidence" value="ECO:0007669"/>
    <property type="project" value="InterPro"/>
</dbReference>
<organism evidence="9">
    <name type="scientific">Zea mays</name>
    <name type="common">Maize</name>
    <dbReference type="NCBI Taxonomy" id="4577"/>
    <lineage>
        <taxon>Eukaryota</taxon>
        <taxon>Viridiplantae</taxon>
        <taxon>Streptophyta</taxon>
        <taxon>Embryophyta</taxon>
        <taxon>Tracheophyta</taxon>
        <taxon>Spermatophyta</taxon>
        <taxon>Magnoliopsida</taxon>
        <taxon>Liliopsida</taxon>
        <taxon>Poales</taxon>
        <taxon>Poaceae</taxon>
        <taxon>PACMAD clade</taxon>
        <taxon>Panicoideae</taxon>
        <taxon>Andropogonodae</taxon>
        <taxon>Andropogoneae</taxon>
        <taxon>Tripsacinae</taxon>
        <taxon>Zea</taxon>
    </lineage>
</organism>
<evidence type="ECO:0000256" key="5">
    <source>
        <dbReference type="ARBA" id="ARBA00022989"/>
    </source>
</evidence>
<reference evidence="9" key="1">
    <citation type="submission" date="2015-12" db="EMBL/GenBank/DDBJ databases">
        <title>Update maize B73 reference genome by single molecule sequencing technologies.</title>
        <authorList>
            <consortium name="Maize Genome Sequencing Project"/>
            <person name="Ware D."/>
        </authorList>
    </citation>
    <scope>NUCLEOTIDE SEQUENCE</scope>
    <source>
        <tissue evidence="9">Seedling</tissue>
    </source>
</reference>
<evidence type="ECO:0000256" key="1">
    <source>
        <dbReference type="ARBA" id="ARBA00004308"/>
    </source>
</evidence>
<evidence type="ECO:0000256" key="8">
    <source>
        <dbReference type="PIRSR" id="PIRSR605150-2"/>
    </source>
</evidence>
<feature type="binding site" evidence="8">
    <location>
        <position position="81"/>
    </location>
    <ligand>
        <name>UDP-alpha-D-glucose</name>
        <dbReference type="ChEBI" id="CHEBI:58885"/>
    </ligand>
</feature>
<dbReference type="Pfam" id="PF03552">
    <property type="entry name" value="Cellulose_synt"/>
    <property type="match status" value="1"/>
</dbReference>
<gene>
    <name evidence="9" type="ORF">ZEAMMB73_Zm00001d016340</name>
</gene>
<keyword evidence="2" id="KW-0328">Glycosyltransferase</keyword>
<keyword evidence="3" id="KW-0808">Transferase</keyword>
<keyword evidence="7" id="KW-0961">Cell wall biogenesis/degradation</keyword>
<keyword evidence="6" id="KW-0472">Membrane</keyword>
<keyword evidence="4" id="KW-0812">Transmembrane</keyword>
<protein>
    <submittedName>
        <fullName evidence="9">Protein argonaute 1</fullName>
    </submittedName>
</protein>
<evidence type="ECO:0000313" key="9">
    <source>
        <dbReference type="EMBL" id="AQK70505.1"/>
    </source>
</evidence>
<comment type="subcellular location">
    <subcellularLocation>
        <location evidence="1">Endomembrane system</location>
    </subcellularLocation>
</comment>
<evidence type="ECO:0000256" key="3">
    <source>
        <dbReference type="ARBA" id="ARBA00022679"/>
    </source>
</evidence>
<dbReference type="GO" id="GO:0016020">
    <property type="term" value="C:membrane"/>
    <property type="evidence" value="ECO:0007669"/>
    <property type="project" value="InterPro"/>
</dbReference>
<keyword evidence="5" id="KW-1133">Transmembrane helix</keyword>
<feature type="binding site" evidence="8">
    <location>
        <position position="80"/>
    </location>
    <ligand>
        <name>UDP-alpha-D-glucose</name>
        <dbReference type="ChEBI" id="CHEBI:58885"/>
    </ligand>
</feature>
<evidence type="ECO:0000256" key="2">
    <source>
        <dbReference type="ARBA" id="ARBA00022676"/>
    </source>
</evidence>
<dbReference type="GO" id="GO:0030244">
    <property type="term" value="P:cellulose biosynthetic process"/>
    <property type="evidence" value="ECO:0007669"/>
    <property type="project" value="InterPro"/>
</dbReference>
<evidence type="ECO:0000256" key="6">
    <source>
        <dbReference type="ARBA" id="ARBA00023136"/>
    </source>
</evidence>
<dbReference type="GO" id="GO:0071555">
    <property type="term" value="P:cell wall organization"/>
    <property type="evidence" value="ECO:0007669"/>
    <property type="project" value="UniProtKB-KW"/>
</dbReference>
<evidence type="ECO:0000256" key="4">
    <source>
        <dbReference type="ARBA" id="ARBA00022692"/>
    </source>
</evidence>
<accession>A0A1D6H6U2</accession>
<dbReference type="PANTHER" id="PTHR13301">
    <property type="entry name" value="X-BOX TRANSCRIPTION FACTOR-RELATED"/>
    <property type="match status" value="1"/>
</dbReference>
<sequence length="114" mass="12012">MEPPSLRPPSTLAPAPLADLRLSSLASTPIASSYTFSAIGIIVSISASVLGPPCTLQPPPDDARVGCTVDIFVRTVDPMKEPLVTVNIVLSILAVDYPVDKLCFSLITFVPYTA</sequence>
<name>A0A1D6H6U2_MAIZE</name>
<dbReference type="GO" id="GO:0012505">
    <property type="term" value="C:endomembrane system"/>
    <property type="evidence" value="ECO:0007669"/>
    <property type="project" value="UniProtKB-SubCell"/>
</dbReference>
<proteinExistence type="predicted"/>
<dbReference type="InterPro" id="IPR005150">
    <property type="entry name" value="Cellulose_synth"/>
</dbReference>
<evidence type="ECO:0000256" key="7">
    <source>
        <dbReference type="ARBA" id="ARBA00023316"/>
    </source>
</evidence>
<dbReference type="AlphaFoldDB" id="A0A1D6H6U2"/>